<dbReference type="OrthoDB" id="886754at2"/>
<dbReference type="Pfam" id="PF04883">
    <property type="entry name" value="HK97-gp10_like"/>
    <property type="match status" value="1"/>
</dbReference>
<evidence type="ECO:0000313" key="1">
    <source>
        <dbReference type="EMBL" id="EIG54035.1"/>
    </source>
</evidence>
<proteinExistence type="predicted"/>
<dbReference type="HOGENOM" id="CLU_1347106_0_0_7"/>
<protein>
    <submittedName>
        <fullName evidence="1">Uncharacterized protein</fullName>
    </submittedName>
</protein>
<sequence>MPGSRVQINPGALGQIKDLLRDAFRTEMAFVEGVAKERCPVRTGFLRDSIQVTVVQSDGGAEVDRLEVTAPYAAPVELGTPSTRAHPFLLPALTTFNLRHVADRIARTGGLRVTVSQASSIIGGEIGAELGSQVGEIVGGAAGGLLGPLGGTAGATAGRYYGGGWGRQAGARAGGHAGGVIYDRTSQKFRDIAGIISDIIAGE</sequence>
<name>I2Q2M9_9BACT</name>
<gene>
    <name evidence="1" type="ORF">DesU5LDRAFT_2371</name>
</gene>
<dbReference type="EMBL" id="JH600068">
    <property type="protein sequence ID" value="EIG54035.1"/>
    <property type="molecule type" value="Genomic_DNA"/>
</dbReference>
<dbReference type="InterPro" id="IPR010064">
    <property type="entry name" value="HK97-gp10_tail"/>
</dbReference>
<reference evidence="1" key="1">
    <citation type="submission" date="2011-11" db="EMBL/GenBank/DDBJ databases">
        <title>Improved High-Quality Draft sequence of Desulfovibrio sp. U5L.</title>
        <authorList>
            <consortium name="US DOE Joint Genome Institute"/>
            <person name="Lucas S."/>
            <person name="Han J."/>
            <person name="Lapidus A."/>
            <person name="Cheng J.-F."/>
            <person name="Goodwin L."/>
            <person name="Pitluck S."/>
            <person name="Peters L."/>
            <person name="Ovchinnikova G."/>
            <person name="Held B."/>
            <person name="Detter J.C."/>
            <person name="Han C."/>
            <person name="Tapia R."/>
            <person name="Land M."/>
            <person name="Hauser L."/>
            <person name="Kyrpides N."/>
            <person name="Ivanova N."/>
            <person name="Pagani I."/>
            <person name="Gabster J."/>
            <person name="Walker C."/>
            <person name="Stolyar S."/>
            <person name="Stahl D."/>
            <person name="Arkin A."/>
            <person name="Dehal P."/>
            <person name="Hazen T."/>
            <person name="Woyke T."/>
        </authorList>
    </citation>
    <scope>NUCLEOTIDE SEQUENCE [LARGE SCALE GENOMIC DNA]</scope>
    <source>
        <strain evidence="1">U5L</strain>
    </source>
</reference>
<dbReference type="AlphaFoldDB" id="I2Q2M9"/>
<organism evidence="1">
    <name type="scientific">Desulfovibrio sp. U5L</name>
    <dbReference type="NCBI Taxonomy" id="596152"/>
    <lineage>
        <taxon>Bacteria</taxon>
        <taxon>Pseudomonadati</taxon>
        <taxon>Thermodesulfobacteriota</taxon>
        <taxon>Desulfovibrionia</taxon>
        <taxon>Desulfovibrionales</taxon>
        <taxon>Desulfovibrionaceae</taxon>
        <taxon>Desulfovibrio</taxon>
    </lineage>
</organism>
<accession>I2Q2M9</accession>
<dbReference type="STRING" id="596152.DesU5LDRAFT_2371"/>